<gene>
    <name evidence="2" type="ORF">C6Y53_02785</name>
</gene>
<dbReference type="GO" id="GO:0051301">
    <property type="term" value="P:cell division"/>
    <property type="evidence" value="ECO:0007669"/>
    <property type="project" value="UniProtKB-KW"/>
</dbReference>
<dbReference type="KEGG" id="thas:C6Y53_02785"/>
<keyword evidence="2" id="KW-0132">Cell division</keyword>
<proteinExistence type="predicted"/>
<feature type="region of interest" description="Disordered" evidence="1">
    <location>
        <begin position="110"/>
        <end position="132"/>
    </location>
</feature>
<dbReference type="EMBL" id="CP027665">
    <property type="protein sequence ID" value="AVO36723.1"/>
    <property type="molecule type" value="Genomic_DNA"/>
</dbReference>
<evidence type="ECO:0000256" key="1">
    <source>
        <dbReference type="SAM" id="MobiDB-lite"/>
    </source>
</evidence>
<dbReference type="AlphaFoldDB" id="A0A2S0MM13"/>
<organism evidence="2 3">
    <name type="scientific">Pukyongiella litopenaei</name>
    <dbReference type="NCBI Taxonomy" id="2605946"/>
    <lineage>
        <taxon>Bacteria</taxon>
        <taxon>Pseudomonadati</taxon>
        <taxon>Pseudomonadota</taxon>
        <taxon>Alphaproteobacteria</taxon>
        <taxon>Rhodobacterales</taxon>
        <taxon>Paracoccaceae</taxon>
        <taxon>Pukyongiella</taxon>
    </lineage>
</organism>
<accession>A0A2S0MM13</accession>
<dbReference type="Proteomes" id="UP000237655">
    <property type="component" value="Chromosome"/>
</dbReference>
<name>A0A2S0MM13_9RHOB</name>
<dbReference type="RefSeq" id="WP_106471038.1">
    <property type="nucleotide sequence ID" value="NZ_CP027665.1"/>
</dbReference>
<keyword evidence="2" id="KW-0131">Cell cycle</keyword>
<protein>
    <submittedName>
        <fullName evidence="2">Cell division protein FtsL</fullName>
    </submittedName>
</protein>
<reference evidence="3" key="1">
    <citation type="submission" date="2018-03" db="EMBL/GenBank/DDBJ databases">
        <title>Genomic analysis of the strain SH-1 isolated from shrimp intestine.</title>
        <authorList>
            <person name="Kim Y.-S."/>
            <person name="Kim S.-E."/>
            <person name="Kim K.-H."/>
        </authorList>
    </citation>
    <scope>NUCLEOTIDE SEQUENCE [LARGE SCALE GENOMIC DNA]</scope>
    <source>
        <strain evidence="3">SH-1</strain>
    </source>
</reference>
<evidence type="ECO:0000313" key="2">
    <source>
        <dbReference type="EMBL" id="AVO36723.1"/>
    </source>
</evidence>
<sequence length="132" mass="14691">MRNLAFVLAALAVVGLAFWAYRENYATQKVLRETRALQREIGIAQERLGVLRAEWAYLNRPDRLLALAEINFDRLGLLPLRPDQFGRVDEVRYPPPELEIENLIDVSTMADPSAAGGPGETGETLVMAEGNP</sequence>
<evidence type="ECO:0000313" key="3">
    <source>
        <dbReference type="Proteomes" id="UP000237655"/>
    </source>
</evidence>
<keyword evidence="3" id="KW-1185">Reference proteome</keyword>